<comment type="catalytic activity">
    <reaction evidence="1">
        <text>a long-chain fatty acyl-CoA + 2 NADPH + 2 H(+) = a long-chain primary fatty alcohol + 2 NADP(+) + CoA</text>
        <dbReference type="Rhea" id="RHEA:52716"/>
        <dbReference type="ChEBI" id="CHEBI:15378"/>
        <dbReference type="ChEBI" id="CHEBI:57287"/>
        <dbReference type="ChEBI" id="CHEBI:57783"/>
        <dbReference type="ChEBI" id="CHEBI:58349"/>
        <dbReference type="ChEBI" id="CHEBI:77396"/>
        <dbReference type="ChEBI" id="CHEBI:83139"/>
        <dbReference type="EC" id="1.2.1.84"/>
    </reaction>
</comment>
<keyword evidence="1" id="KW-0560">Oxidoreductase</keyword>
<evidence type="ECO:0000313" key="3">
    <source>
        <dbReference type="EMBL" id="ACJ06515.1"/>
    </source>
</evidence>
<feature type="non-terminal residue" evidence="3">
    <location>
        <position position="1"/>
    </location>
</feature>
<organism evidence="3">
    <name type="scientific">Ostrinia scapulalis</name>
    <name type="common">Moth</name>
    <dbReference type="NCBI Taxonomy" id="99575"/>
    <lineage>
        <taxon>Eukaryota</taxon>
        <taxon>Metazoa</taxon>
        <taxon>Ecdysozoa</taxon>
        <taxon>Arthropoda</taxon>
        <taxon>Hexapoda</taxon>
        <taxon>Insecta</taxon>
        <taxon>Pterygota</taxon>
        <taxon>Neoptera</taxon>
        <taxon>Endopterygota</taxon>
        <taxon>Lepidoptera</taxon>
        <taxon>Glossata</taxon>
        <taxon>Ditrysia</taxon>
        <taxon>Pyraloidea</taxon>
        <taxon>Crambidae</taxon>
        <taxon>Pyraustinae</taxon>
        <taxon>Ostrinia</taxon>
    </lineage>
</organism>
<keyword evidence="1" id="KW-0443">Lipid metabolism</keyword>
<comment type="similarity">
    <text evidence="1">Belongs to the fatty acyl-CoA reductase family.</text>
</comment>
<comment type="function">
    <text evidence="1">Catalyzes the reduction of fatty acyl-CoA to fatty alcohols.</text>
</comment>
<dbReference type="Pfam" id="PF07993">
    <property type="entry name" value="NAD_binding_4"/>
    <property type="match status" value="1"/>
</dbReference>
<dbReference type="GO" id="GO:0035336">
    <property type="term" value="P:long-chain fatty-acyl-CoA metabolic process"/>
    <property type="evidence" value="ECO:0007669"/>
    <property type="project" value="TreeGrafter"/>
</dbReference>
<dbReference type="PANTHER" id="PTHR11011">
    <property type="entry name" value="MALE STERILITY PROTEIN 2-RELATED"/>
    <property type="match status" value="1"/>
</dbReference>
<dbReference type="InterPro" id="IPR036291">
    <property type="entry name" value="NAD(P)-bd_dom_sf"/>
</dbReference>
<accession>B6SDB8</accession>
<sequence>TGFLGKGLVERLLRTCPATARLLLLLRDKAGVKPQERLMQLKRSQVFDGLRQSHPAQLDKLHAVAGDVTKPVLGLCAADLEEMQEVSVVFHCAATVRFDEPLRLAAELNVLSVRRLLQLCDTLPNIKALVHVSTGYCNVEVPALQERVYPLPAALDEELERALKVPDHTSAQDLKRIIHPMPNTYAYTKA</sequence>
<protein>
    <recommendedName>
        <fullName evidence="1">Fatty acyl-CoA reductase</fullName>
        <ecNumber evidence="1">1.2.1.84</ecNumber>
    </recommendedName>
</protein>
<dbReference type="GO" id="GO:0080019">
    <property type="term" value="F:alcohol-forming very long-chain fatty acyl-CoA reductase activity"/>
    <property type="evidence" value="ECO:0007669"/>
    <property type="project" value="InterPro"/>
</dbReference>
<keyword evidence="1" id="KW-0444">Lipid biosynthesis</keyword>
<dbReference type="EMBL" id="EU817400">
    <property type="protein sequence ID" value="ACJ06515.1"/>
    <property type="molecule type" value="mRNA"/>
</dbReference>
<dbReference type="GO" id="GO:0102965">
    <property type="term" value="F:alcohol-forming long-chain fatty acyl-CoA reductase activity"/>
    <property type="evidence" value="ECO:0007669"/>
    <property type="project" value="UniProtKB-EC"/>
</dbReference>
<dbReference type="EC" id="1.2.1.84" evidence="1"/>
<dbReference type="PANTHER" id="PTHR11011:SF116">
    <property type="entry name" value="FATTY ACYL-COA REDUCTASE CG5065-RELATED"/>
    <property type="match status" value="1"/>
</dbReference>
<evidence type="ECO:0000256" key="1">
    <source>
        <dbReference type="RuleBase" id="RU363097"/>
    </source>
</evidence>
<dbReference type="InterPro" id="IPR026055">
    <property type="entry name" value="FAR"/>
</dbReference>
<reference evidence="3" key="1">
    <citation type="journal article" date="2009" name="Insect Biochem. Mol. Biol.">
        <title>Pheromone-gland-specific fatty-acyl reductase in the adzuki bean borer, Ostrinia scapulalis (Lepidoptera: Crambidae).</title>
        <authorList>
            <person name="Antony B."/>
            <person name="Fujii T."/>
            <person name="Moto K."/>
            <person name="Matsumoto S."/>
            <person name="Fukuzawa M."/>
            <person name="Nakano R."/>
            <person name="Tatsuki S."/>
            <person name="Ishikawa Y."/>
        </authorList>
    </citation>
    <scope>NUCLEOTIDE SEQUENCE</scope>
    <source>
        <tissue evidence="3">8-10th terminal abdominal segments</tissue>
    </source>
</reference>
<feature type="non-terminal residue" evidence="3">
    <location>
        <position position="190"/>
    </location>
</feature>
<dbReference type="InterPro" id="IPR013120">
    <property type="entry name" value="FAR_NAD-bd"/>
</dbReference>
<dbReference type="GO" id="GO:0005777">
    <property type="term" value="C:peroxisome"/>
    <property type="evidence" value="ECO:0007669"/>
    <property type="project" value="TreeGrafter"/>
</dbReference>
<dbReference type="SUPFAM" id="SSF51735">
    <property type="entry name" value="NAD(P)-binding Rossmann-fold domains"/>
    <property type="match status" value="1"/>
</dbReference>
<feature type="domain" description="Thioester reductase (TE)" evidence="2">
    <location>
        <begin position="1"/>
        <end position="190"/>
    </location>
</feature>
<keyword evidence="1" id="KW-0521">NADP</keyword>
<dbReference type="Gene3D" id="3.40.50.720">
    <property type="entry name" value="NAD(P)-binding Rossmann-like Domain"/>
    <property type="match status" value="1"/>
</dbReference>
<evidence type="ECO:0000259" key="2">
    <source>
        <dbReference type="Pfam" id="PF07993"/>
    </source>
</evidence>
<name>B6SDB8_OSTSC</name>
<dbReference type="AlphaFoldDB" id="B6SDB8"/>
<proteinExistence type="evidence at transcript level"/>